<dbReference type="AlphaFoldDB" id="A0A182ZZI4"/>
<proteinExistence type="predicted"/>
<reference evidence="2 3" key="2">
    <citation type="submission" date="2018-11" db="EMBL/GenBank/DDBJ databases">
        <authorList>
            <consortium name="Pathogen Informatics"/>
        </authorList>
    </citation>
    <scope>NUCLEOTIDE SEQUENCE [LARGE SCALE GENOMIC DNA]</scope>
    <source>
        <strain evidence="2 3">Egypt</strain>
    </source>
</reference>
<feature type="region of interest" description="Disordered" evidence="1">
    <location>
        <begin position="190"/>
        <end position="212"/>
    </location>
</feature>
<evidence type="ECO:0000256" key="1">
    <source>
        <dbReference type="SAM" id="MobiDB-lite"/>
    </source>
</evidence>
<feature type="compositionally biased region" description="Basic and acidic residues" evidence="1">
    <location>
        <begin position="418"/>
        <end position="430"/>
    </location>
</feature>
<evidence type="ECO:0000313" key="2">
    <source>
        <dbReference type="EMBL" id="VDP18967.1"/>
    </source>
</evidence>
<dbReference type="EMBL" id="UZAN01000317">
    <property type="protein sequence ID" value="VDP18967.1"/>
    <property type="molecule type" value="Genomic_DNA"/>
</dbReference>
<feature type="region of interest" description="Disordered" evidence="1">
    <location>
        <begin position="413"/>
        <end position="497"/>
    </location>
</feature>
<feature type="compositionally biased region" description="Basic residues" evidence="1">
    <location>
        <begin position="486"/>
        <end position="496"/>
    </location>
</feature>
<protein>
    <submittedName>
        <fullName evidence="4">PEHE domain-containing protein</fullName>
    </submittedName>
</protein>
<sequence>MYMTMLTNLDVKLQTSYPTCDLEMLEISPVEQNKMSECPRVCSSSPSPSDLLRSTCSTEYFVSTDIRPPCESACRMNSNDVDHVSASPMIERYPGSLTHSTDHCMDGDTVEELVQRRIELRRRLSRLNDQLLKLLYEEWTLTGHIPEGYEDLLKEMNKRTQPVKTTSYPLPRMLIRRASTLTRPLRDFSDLSTSSQLSGSVPWSGDSGHDDRDFTTPSKLCDETAPTFKVPTTFRHGKRNPECPSEQIDCPASAASTLSGDRALSVLPSFSPNDSHTVLNIFSSNHGEDLDSEQDALVEEGSWTEDEEDIRRTAYELQLRRLEIDYAVISQLHAVHKQRAIETKREAYRIAYKSNSRKLKEISAQMSEIRVRLQGESKEETQTKQRGPKATWQRRKTWNPLRFPATQWAVSTLPRRQSRLDSPDSARLRPLDAYSTPVTPDRRFKLTFDSPQKPPPSLASGTTSPSMSRASSLASHEQSREDTMNKRRPKRTHQHRASLLPLIQLFRHSESVDPLRDSAIDLPDLNYDIRRGCSSSHTAHISHWHSAPDLPTALSTSRVACCRRGNHICPSQKKECQWMNRVHTSSGLDHYHPNRSDPTKLTDSGGSFAVSLSSFAPIGCRSSVANQNSGTINNVDLALRPAASHASSASNWSTSGCSCLSSQTNNSSNEASERQLPLSYHMCTNALPKEMSEHPRKLEDAVEPVVRLRSIEDRGRRVRELSSAGNINAYRSAIPVKCICSCLSEHITSVTILNSRTSSQNGLIDPTPVGSVERLVRSGLHYPRKHCIHSTDSCETTVPASPVRTTSSSPSSSTLDVSRLTCAEKAKSRTTCVFQTVADGGDKITGLQKGSSSRRSIRPLALLRRAVSKVTKTPAPECNLSGSNPGDTKPVDGPVIIPALMTGRQLCNWMENTKASTACPPASSLNNTNASLFTSAPCSPTLSSSQVSGKSKFVWPSKFRHSTRCAR</sequence>
<gene>
    <name evidence="2" type="ORF">ECPE_LOCUS119</name>
</gene>
<dbReference type="WBParaSite" id="ECPE_0000011801-mRNA-1">
    <property type="protein sequence ID" value="ECPE_0000011801-mRNA-1"/>
    <property type="gene ID" value="ECPE_0000011801"/>
</dbReference>
<organism evidence="4">
    <name type="scientific">Echinostoma caproni</name>
    <dbReference type="NCBI Taxonomy" id="27848"/>
    <lineage>
        <taxon>Eukaryota</taxon>
        <taxon>Metazoa</taxon>
        <taxon>Spiralia</taxon>
        <taxon>Lophotrochozoa</taxon>
        <taxon>Platyhelminthes</taxon>
        <taxon>Trematoda</taxon>
        <taxon>Digenea</taxon>
        <taxon>Plagiorchiida</taxon>
        <taxon>Echinostomata</taxon>
        <taxon>Echinostomatoidea</taxon>
        <taxon>Echinostomatidae</taxon>
        <taxon>Echinostoma</taxon>
    </lineage>
</organism>
<feature type="region of interest" description="Disordered" evidence="1">
    <location>
        <begin position="373"/>
        <end position="396"/>
    </location>
</feature>
<dbReference type="Proteomes" id="UP000272942">
    <property type="component" value="Unassembled WGS sequence"/>
</dbReference>
<reference evidence="4" key="1">
    <citation type="submission" date="2016-06" db="UniProtKB">
        <authorList>
            <consortium name="WormBaseParasite"/>
        </authorList>
    </citation>
    <scope>IDENTIFICATION</scope>
</reference>
<name>A0A182ZZI4_9TREM</name>
<feature type="compositionally biased region" description="Basic and acidic residues" evidence="1">
    <location>
        <begin position="373"/>
        <end position="383"/>
    </location>
</feature>
<evidence type="ECO:0000313" key="3">
    <source>
        <dbReference type="Proteomes" id="UP000272942"/>
    </source>
</evidence>
<feature type="compositionally biased region" description="Low complexity" evidence="1">
    <location>
        <begin position="190"/>
        <end position="200"/>
    </location>
</feature>
<feature type="region of interest" description="Disordered" evidence="1">
    <location>
        <begin position="873"/>
        <end position="892"/>
    </location>
</feature>
<feature type="compositionally biased region" description="Low complexity" evidence="1">
    <location>
        <begin position="460"/>
        <end position="475"/>
    </location>
</feature>
<dbReference type="OrthoDB" id="6255491at2759"/>
<evidence type="ECO:0000313" key="4">
    <source>
        <dbReference type="WBParaSite" id="ECPE_0000011801-mRNA-1"/>
    </source>
</evidence>
<accession>A0A182ZZI4</accession>
<keyword evidence="3" id="KW-1185">Reference proteome</keyword>